<feature type="non-terminal residue" evidence="1">
    <location>
        <position position="1"/>
    </location>
</feature>
<dbReference type="EMBL" id="UINC01016917">
    <property type="protein sequence ID" value="SVA70065.1"/>
    <property type="molecule type" value="Genomic_DNA"/>
</dbReference>
<name>A0A381XZC6_9ZZZZ</name>
<evidence type="ECO:0008006" key="2">
    <source>
        <dbReference type="Google" id="ProtNLM"/>
    </source>
</evidence>
<dbReference type="AlphaFoldDB" id="A0A381XZC6"/>
<dbReference type="InterPro" id="IPR029063">
    <property type="entry name" value="SAM-dependent_MTases_sf"/>
</dbReference>
<protein>
    <recommendedName>
        <fullName evidence="2">Methyltransferase type 11 domain-containing protein</fullName>
    </recommendedName>
</protein>
<proteinExistence type="predicted"/>
<reference evidence="1" key="1">
    <citation type="submission" date="2018-05" db="EMBL/GenBank/DDBJ databases">
        <authorList>
            <person name="Lanie J.A."/>
            <person name="Ng W.-L."/>
            <person name="Kazmierczak K.M."/>
            <person name="Andrzejewski T.M."/>
            <person name="Davidsen T.M."/>
            <person name="Wayne K.J."/>
            <person name="Tettelin H."/>
            <person name="Glass J.I."/>
            <person name="Rusch D."/>
            <person name="Podicherti R."/>
            <person name="Tsui H.-C.T."/>
            <person name="Winkler M.E."/>
        </authorList>
    </citation>
    <scope>NUCLEOTIDE SEQUENCE</scope>
</reference>
<evidence type="ECO:0000313" key="1">
    <source>
        <dbReference type="EMBL" id="SVA70065.1"/>
    </source>
</evidence>
<gene>
    <name evidence="1" type="ORF">METZ01_LOCUS122919</name>
</gene>
<sequence>QASLGAGSIGEAADDLAGSLAAADRDLADKARDAGRNPAGVLSFLGIEPGMTALDVIAAGGYYTEVLSIAVGSEGRVFAQNPLFILKFRDGANDKALSQRLAGNRLPNVIRMDGDINALGIEPGSVDLAITALNFHDVYNRDGKEAAVAFSQAVMALLKPGGIFGVIDHEGAEAADNASLHRMQSSLTIDALDSAGYRIEAISDLLRNPDDDLSQMVFAPEIRGRTDRFLIKAVKP</sequence>
<dbReference type="Gene3D" id="3.40.50.150">
    <property type="entry name" value="Vaccinia Virus protein VP39"/>
    <property type="match status" value="1"/>
</dbReference>
<dbReference type="SUPFAM" id="SSF53335">
    <property type="entry name" value="S-adenosyl-L-methionine-dependent methyltransferases"/>
    <property type="match status" value="1"/>
</dbReference>
<accession>A0A381XZC6</accession>
<organism evidence="1">
    <name type="scientific">marine metagenome</name>
    <dbReference type="NCBI Taxonomy" id="408172"/>
    <lineage>
        <taxon>unclassified sequences</taxon>
        <taxon>metagenomes</taxon>
        <taxon>ecological metagenomes</taxon>
    </lineage>
</organism>